<organism evidence="5 6">
    <name type="scientific">Folsomia candida</name>
    <name type="common">Springtail</name>
    <dbReference type="NCBI Taxonomy" id="158441"/>
    <lineage>
        <taxon>Eukaryota</taxon>
        <taxon>Metazoa</taxon>
        <taxon>Ecdysozoa</taxon>
        <taxon>Arthropoda</taxon>
        <taxon>Hexapoda</taxon>
        <taxon>Collembola</taxon>
        <taxon>Entomobryomorpha</taxon>
        <taxon>Isotomoidea</taxon>
        <taxon>Isotomidae</taxon>
        <taxon>Proisotominae</taxon>
        <taxon>Folsomia</taxon>
    </lineage>
</organism>
<dbReference type="PANTHER" id="PTHR11165">
    <property type="entry name" value="SKP1"/>
    <property type="match status" value="1"/>
</dbReference>
<dbReference type="GO" id="GO:0006511">
    <property type="term" value="P:ubiquitin-dependent protein catabolic process"/>
    <property type="evidence" value="ECO:0007669"/>
    <property type="project" value="InterPro"/>
</dbReference>
<proteinExistence type="inferred from homology"/>
<dbReference type="InterPro" id="IPR036296">
    <property type="entry name" value="SKP1-like_dim_sf"/>
</dbReference>
<dbReference type="OrthoDB" id="7866916at2759"/>
<comment type="similarity">
    <text evidence="1 3">Belongs to the SKP1 family.</text>
</comment>
<dbReference type="AlphaFoldDB" id="A0A226DK55"/>
<reference evidence="5 6" key="1">
    <citation type="submission" date="2015-12" db="EMBL/GenBank/DDBJ databases">
        <title>The genome of Folsomia candida.</title>
        <authorList>
            <person name="Faddeeva A."/>
            <person name="Derks M.F."/>
            <person name="Anvar Y."/>
            <person name="Smit S."/>
            <person name="Van Straalen N."/>
            <person name="Roelofs D."/>
        </authorList>
    </citation>
    <scope>NUCLEOTIDE SEQUENCE [LARGE SCALE GENOMIC DNA]</scope>
    <source>
        <strain evidence="5 6">VU population</strain>
        <tissue evidence="5">Whole body</tissue>
    </source>
</reference>
<dbReference type="InterPro" id="IPR011333">
    <property type="entry name" value="SKP1/BTB/POZ_sf"/>
</dbReference>
<dbReference type="SUPFAM" id="SSF81382">
    <property type="entry name" value="Skp1 dimerisation domain-like"/>
    <property type="match status" value="1"/>
</dbReference>
<dbReference type="STRING" id="158441.A0A226DK55"/>
<dbReference type="Pfam" id="PF03931">
    <property type="entry name" value="Skp1_POZ"/>
    <property type="match status" value="1"/>
</dbReference>
<sequence>MSSMLKLETEDGVLVDVGVEVIQCSHTIRLMLEDLGCGEEIDENEVIVIPLPRVCSAILHKIIAWAKHHDDDPPPLEDIYGNHVPPELDEWDAEFLNLDEQTLLDLAMAAIFLDIPDLLKTIAQVMLNIMEARSPEHILQLLNSVNGL</sequence>
<keyword evidence="2 3" id="KW-0833">Ubl conjugation pathway</keyword>
<comment type="caution">
    <text evidence="5">The sequence shown here is derived from an EMBL/GenBank/DDBJ whole genome shotgun (WGS) entry which is preliminary data.</text>
</comment>
<dbReference type="InterPro" id="IPR016897">
    <property type="entry name" value="SKP1"/>
</dbReference>
<keyword evidence="5" id="KW-0436">Ligase</keyword>
<dbReference type="SMART" id="SM00512">
    <property type="entry name" value="Skp1"/>
    <property type="match status" value="1"/>
</dbReference>
<feature type="domain" description="SKP1 component POZ" evidence="4">
    <location>
        <begin position="4"/>
        <end position="70"/>
    </location>
</feature>
<keyword evidence="6" id="KW-1185">Reference proteome</keyword>
<dbReference type="SUPFAM" id="SSF54695">
    <property type="entry name" value="POZ domain"/>
    <property type="match status" value="1"/>
</dbReference>
<comment type="pathway">
    <text evidence="3">Protein modification; protein ubiquitination.</text>
</comment>
<evidence type="ECO:0000256" key="1">
    <source>
        <dbReference type="ARBA" id="ARBA00009993"/>
    </source>
</evidence>
<dbReference type="Proteomes" id="UP000198287">
    <property type="component" value="Unassembled WGS sequence"/>
</dbReference>
<gene>
    <name evidence="5" type="ORF">Fcan01_19412</name>
</gene>
<dbReference type="GO" id="GO:0016567">
    <property type="term" value="P:protein ubiquitination"/>
    <property type="evidence" value="ECO:0007669"/>
    <property type="project" value="UniProtKB-UniPathway"/>
</dbReference>
<dbReference type="GO" id="GO:0016874">
    <property type="term" value="F:ligase activity"/>
    <property type="evidence" value="ECO:0007669"/>
    <property type="project" value="UniProtKB-KW"/>
</dbReference>
<dbReference type="UniPathway" id="UPA00143"/>
<evidence type="ECO:0000259" key="4">
    <source>
        <dbReference type="Pfam" id="PF03931"/>
    </source>
</evidence>
<accession>A0A226DK55</accession>
<evidence type="ECO:0000256" key="3">
    <source>
        <dbReference type="PIRNR" id="PIRNR028729"/>
    </source>
</evidence>
<dbReference type="PIRSF" id="PIRSF028729">
    <property type="entry name" value="E3_ubiquit_lig_SCF_Skp"/>
    <property type="match status" value="1"/>
</dbReference>
<evidence type="ECO:0000313" key="6">
    <source>
        <dbReference type="Proteomes" id="UP000198287"/>
    </source>
</evidence>
<evidence type="ECO:0000313" key="5">
    <source>
        <dbReference type="EMBL" id="OXA45490.1"/>
    </source>
</evidence>
<dbReference type="EMBL" id="LNIX01000017">
    <property type="protein sequence ID" value="OXA45490.1"/>
    <property type="molecule type" value="Genomic_DNA"/>
</dbReference>
<evidence type="ECO:0000256" key="2">
    <source>
        <dbReference type="ARBA" id="ARBA00022786"/>
    </source>
</evidence>
<dbReference type="Gene3D" id="3.30.710.10">
    <property type="entry name" value="Potassium Channel Kv1.1, Chain A"/>
    <property type="match status" value="1"/>
</dbReference>
<dbReference type="InterPro" id="IPR001232">
    <property type="entry name" value="SKP1-like"/>
</dbReference>
<dbReference type="InterPro" id="IPR016073">
    <property type="entry name" value="Skp1_comp_POZ"/>
</dbReference>
<protein>
    <submittedName>
        <fullName evidence="5">E3 ubiquitin ligase complex SCF subunit sconC</fullName>
    </submittedName>
</protein>
<dbReference type="OMA" id="EICELTM"/>
<name>A0A226DK55_FOLCA</name>